<dbReference type="AlphaFoldDB" id="A0A5P8P244"/>
<dbReference type="Proteomes" id="UP000326944">
    <property type="component" value="Chromosome"/>
</dbReference>
<protein>
    <submittedName>
        <fullName evidence="1">Uncharacterized protein</fullName>
    </submittedName>
</protein>
<dbReference type="KEGG" id="sulg:FJR48_08370"/>
<gene>
    <name evidence="1" type="ORF">FJR48_08370</name>
</gene>
<keyword evidence="2" id="KW-1185">Reference proteome</keyword>
<proteinExistence type="predicted"/>
<dbReference type="RefSeq" id="WP_152307692.1">
    <property type="nucleotide sequence ID" value="NZ_CP043617.1"/>
</dbReference>
<evidence type="ECO:0000313" key="2">
    <source>
        <dbReference type="Proteomes" id="UP000326944"/>
    </source>
</evidence>
<dbReference type="OrthoDB" id="5334356at2"/>
<accession>A0A5P8P244</accession>
<evidence type="ECO:0000313" key="1">
    <source>
        <dbReference type="EMBL" id="QFR49745.1"/>
    </source>
</evidence>
<organism evidence="1 2">
    <name type="scientific">Sulfurimonas lithotrophica</name>
    <dbReference type="NCBI Taxonomy" id="2590022"/>
    <lineage>
        <taxon>Bacteria</taxon>
        <taxon>Pseudomonadati</taxon>
        <taxon>Campylobacterota</taxon>
        <taxon>Epsilonproteobacteria</taxon>
        <taxon>Campylobacterales</taxon>
        <taxon>Sulfurimonadaceae</taxon>
        <taxon>Sulfurimonas</taxon>
    </lineage>
</organism>
<sequence>MPVAHAINTDTYLDPIEIEAHLKNVEYAILATPAPSHFKDTPIQFTIFLNTQDKFTQDIKDAILDKFCDENNITNPSEVMSQLMPVGFGKSEAQDTPMPLLLIKPEDQMSIPHTVMHVIDFLGDSDNFYEAKIEGLTGWSYSYDE</sequence>
<reference evidence="1 2" key="1">
    <citation type="submission" date="2019-09" db="EMBL/GenBank/DDBJ databases">
        <title>Sulfurimonas gotlandica sp. nov., a chemoautotrophic and psychrotolerant epsilonproteobacterium isolated from a pelagic redoxcline, and an emended description of the genus Sulfurimonas.</title>
        <authorList>
            <person name="Wang S."/>
            <person name="Jiang L."/>
            <person name="Shao S."/>
        </authorList>
    </citation>
    <scope>NUCLEOTIDE SEQUENCE [LARGE SCALE GENOMIC DNA]</scope>
    <source>
        <strain evidence="1 2">GYSZ_1</strain>
    </source>
</reference>
<dbReference type="EMBL" id="CP043617">
    <property type="protein sequence ID" value="QFR49745.1"/>
    <property type="molecule type" value="Genomic_DNA"/>
</dbReference>
<name>A0A5P8P244_9BACT</name>